<evidence type="ECO:0000256" key="2">
    <source>
        <dbReference type="ARBA" id="ARBA00005695"/>
    </source>
</evidence>
<dbReference type="SUPFAM" id="SSF53850">
    <property type="entry name" value="Periplasmic binding protein-like II"/>
    <property type="match status" value="1"/>
</dbReference>
<dbReference type="Gene3D" id="3.10.105.10">
    <property type="entry name" value="Dipeptide-binding Protein, Domain 3"/>
    <property type="match status" value="1"/>
</dbReference>
<dbReference type="EMBL" id="CP015820">
    <property type="protein sequence ID" value="AQT42091.1"/>
    <property type="molecule type" value="Genomic_DNA"/>
</dbReference>
<sequence length="194" mass="22189">MWGYNDNVKDDAYDPEKAKQMLEAAGIKNFKMKIWAMPISRPYMPNARRAAELIQSDFKKVGVEAEIVSMEWGEYMKAGKARDRDGAIIIGWTGDNGDPDNFLGVLLSCIGIGTTNYANWCSKPFDDLIEKGRTVTDQQERTKLYEQAQLIFKEQAPWLTLDHSTVFMPMRKNVTGFKLYSVAGYRFEHVDIEK</sequence>
<organism evidence="5 6">
    <name type="scientific">Bartonella apihabitans</name>
    <dbReference type="NCBI Taxonomy" id="2750929"/>
    <lineage>
        <taxon>Bacteria</taxon>
        <taxon>Pseudomonadati</taxon>
        <taxon>Pseudomonadota</taxon>
        <taxon>Alphaproteobacteria</taxon>
        <taxon>Hyphomicrobiales</taxon>
        <taxon>Bartonellaceae</taxon>
        <taxon>Bartonella</taxon>
    </lineage>
</organism>
<evidence type="ECO:0000256" key="3">
    <source>
        <dbReference type="ARBA" id="ARBA00022729"/>
    </source>
</evidence>
<dbReference type="PANTHER" id="PTHR30290">
    <property type="entry name" value="PERIPLASMIC BINDING COMPONENT OF ABC TRANSPORTER"/>
    <property type="match status" value="1"/>
</dbReference>
<feature type="domain" description="Solute-binding protein family 5" evidence="4">
    <location>
        <begin position="2"/>
        <end position="110"/>
    </location>
</feature>
<dbReference type="Gene3D" id="3.40.190.10">
    <property type="entry name" value="Periplasmic binding protein-like II"/>
    <property type="match status" value="1"/>
</dbReference>
<evidence type="ECO:0000313" key="5">
    <source>
        <dbReference type="EMBL" id="AQT42091.1"/>
    </source>
</evidence>
<dbReference type="InterPro" id="IPR039424">
    <property type="entry name" value="SBP_5"/>
</dbReference>
<name>A0A1U9M9F6_9HYPH</name>
<keyword evidence="3" id="KW-0732">Signal</keyword>
<dbReference type="AlphaFoldDB" id="A0A1U9M9F6"/>
<reference evidence="5 6" key="1">
    <citation type="submission" date="2016-11" db="EMBL/GenBank/DDBJ databases">
        <title>Comparative genomics of Bartonella apis.</title>
        <authorList>
            <person name="Engel P."/>
        </authorList>
    </citation>
    <scope>NUCLEOTIDE SEQUENCE [LARGE SCALE GENOMIC DNA]</scope>
    <source>
        <strain evidence="5 6">BBC0178</strain>
    </source>
</reference>
<dbReference type="Proteomes" id="UP000189660">
    <property type="component" value="Chromosome"/>
</dbReference>
<accession>A0A1U9M9F6</accession>
<dbReference type="PANTHER" id="PTHR30290:SF38">
    <property type="entry name" value="D,D-DIPEPTIDE-BINDING PERIPLASMIC PROTEIN DDPA-RELATED"/>
    <property type="match status" value="1"/>
</dbReference>
<dbReference type="Pfam" id="PF00496">
    <property type="entry name" value="SBP_bac_5"/>
    <property type="match status" value="1"/>
</dbReference>
<evidence type="ECO:0000259" key="4">
    <source>
        <dbReference type="Pfam" id="PF00496"/>
    </source>
</evidence>
<gene>
    <name evidence="5" type="ORF">BBC0178_005940</name>
</gene>
<evidence type="ECO:0000256" key="1">
    <source>
        <dbReference type="ARBA" id="ARBA00004418"/>
    </source>
</evidence>
<protein>
    <submittedName>
        <fullName evidence="5">Dipeptide transport system substrate-binding protein</fullName>
    </submittedName>
</protein>
<dbReference type="InterPro" id="IPR000914">
    <property type="entry name" value="SBP_5_dom"/>
</dbReference>
<dbReference type="GO" id="GO:0030288">
    <property type="term" value="C:outer membrane-bounded periplasmic space"/>
    <property type="evidence" value="ECO:0007669"/>
    <property type="project" value="TreeGrafter"/>
</dbReference>
<dbReference type="GO" id="GO:1904680">
    <property type="term" value="F:peptide transmembrane transporter activity"/>
    <property type="evidence" value="ECO:0007669"/>
    <property type="project" value="TreeGrafter"/>
</dbReference>
<keyword evidence="6" id="KW-1185">Reference proteome</keyword>
<comment type="subcellular location">
    <subcellularLocation>
        <location evidence="1">Periplasm</location>
    </subcellularLocation>
</comment>
<evidence type="ECO:0000313" key="6">
    <source>
        <dbReference type="Proteomes" id="UP000189660"/>
    </source>
</evidence>
<proteinExistence type="inferred from homology"/>
<dbReference type="KEGG" id="bapa:BBC0178_005940"/>
<dbReference type="GO" id="GO:0042938">
    <property type="term" value="P:dipeptide transport"/>
    <property type="evidence" value="ECO:0007669"/>
    <property type="project" value="TreeGrafter"/>
</dbReference>
<comment type="similarity">
    <text evidence="2">Belongs to the bacterial solute-binding protein 5 family.</text>
</comment>